<dbReference type="GO" id="GO:0006974">
    <property type="term" value="P:DNA damage response"/>
    <property type="evidence" value="ECO:0007669"/>
    <property type="project" value="TreeGrafter"/>
</dbReference>
<dbReference type="Proteomes" id="UP000237222">
    <property type="component" value="Unassembled WGS sequence"/>
</dbReference>
<dbReference type="InterPro" id="IPR016907">
    <property type="entry name" value="UCP029033"/>
</dbReference>
<protein>
    <recommendedName>
        <fullName evidence="3">SIMPL domain-containing protein</fullName>
    </recommendedName>
</protein>
<dbReference type="PANTHER" id="PTHR34387">
    <property type="entry name" value="SLR1258 PROTEIN"/>
    <property type="match status" value="1"/>
</dbReference>
<sequence length="241" mass="26714">MTNAKNSPASALILGISLVLGLAVLGVLLGTAASQYRQFERSVTVKGLSEREFTADVAIWPLQFTEANNDLPKLYVLLDERVATIKTFLRDKGFSSDEISISAPAITDKSAQQYGNNGNSPFRYTAEQTVTVYSENIEKVREVSRELSELGKKGIAFNGNNYQAQTEYIFTKLNQVKPSMIEEATRQARAVAEKFAEDSDSVLGKIKRASQGQFSISDRDKNNPHIKKVRVVSTVEYYLSD</sequence>
<name>A0A2S4HCL1_9GAMM</name>
<proteinExistence type="predicted"/>
<dbReference type="Gene3D" id="3.30.70.2970">
    <property type="entry name" value="Protein of unknown function (DUF541), domain 2"/>
    <property type="match status" value="1"/>
</dbReference>
<gene>
    <name evidence="1" type="ORF">C0068_15310</name>
</gene>
<dbReference type="InterPro" id="IPR052022">
    <property type="entry name" value="26kDa_periplasmic_antigen"/>
</dbReference>
<accession>A0A2S4HCL1</accession>
<dbReference type="Pfam" id="PF04402">
    <property type="entry name" value="SIMPL"/>
    <property type="match status" value="1"/>
</dbReference>
<evidence type="ECO:0008006" key="3">
    <source>
        <dbReference type="Google" id="ProtNLM"/>
    </source>
</evidence>
<dbReference type="AlphaFoldDB" id="A0A2S4HCL1"/>
<dbReference type="EMBL" id="PQGG01000035">
    <property type="protein sequence ID" value="POP51725.1"/>
    <property type="molecule type" value="Genomic_DNA"/>
</dbReference>
<organism evidence="1 2">
    <name type="scientific">Zhongshania marina</name>
    <dbReference type="NCBI Taxonomy" id="2304603"/>
    <lineage>
        <taxon>Bacteria</taxon>
        <taxon>Pseudomonadati</taxon>
        <taxon>Pseudomonadota</taxon>
        <taxon>Gammaproteobacteria</taxon>
        <taxon>Cellvibrionales</taxon>
        <taxon>Spongiibacteraceae</taxon>
        <taxon>Zhongshania</taxon>
    </lineage>
</organism>
<dbReference type="RefSeq" id="WP_103685351.1">
    <property type="nucleotide sequence ID" value="NZ_PQGG01000035.1"/>
</dbReference>
<evidence type="ECO:0000313" key="2">
    <source>
        <dbReference type="Proteomes" id="UP000237222"/>
    </source>
</evidence>
<comment type="caution">
    <text evidence="1">The sequence shown here is derived from an EMBL/GenBank/DDBJ whole genome shotgun (WGS) entry which is preliminary data.</text>
</comment>
<reference evidence="1" key="1">
    <citation type="submission" date="2018-01" db="EMBL/GenBank/DDBJ databases">
        <authorList>
            <person name="Yu X.-D."/>
        </authorList>
    </citation>
    <scope>NUCLEOTIDE SEQUENCE</scope>
    <source>
        <strain evidence="1">ZX-21</strain>
    </source>
</reference>
<dbReference type="PANTHER" id="PTHR34387:SF2">
    <property type="entry name" value="SLR1258 PROTEIN"/>
    <property type="match status" value="1"/>
</dbReference>
<evidence type="ECO:0000313" key="1">
    <source>
        <dbReference type="EMBL" id="POP51725.1"/>
    </source>
</evidence>
<dbReference type="PIRSF" id="PIRSF029033">
    <property type="entry name" value="UCP029033"/>
    <property type="match status" value="1"/>
</dbReference>
<dbReference type="InterPro" id="IPR007497">
    <property type="entry name" value="SIMPL/DUF541"/>
</dbReference>
<dbReference type="OrthoDB" id="9806540at2"/>